<keyword evidence="13" id="KW-1185">Reference proteome</keyword>
<feature type="coiled-coil region" evidence="9">
    <location>
        <begin position="33"/>
        <end position="60"/>
    </location>
</feature>
<dbReference type="Pfam" id="PF13894">
    <property type="entry name" value="zf-C2H2_4"/>
    <property type="match status" value="1"/>
</dbReference>
<dbReference type="Proteomes" id="UP001174136">
    <property type="component" value="Unassembled WGS sequence"/>
</dbReference>
<feature type="region of interest" description="Disordered" evidence="10">
    <location>
        <begin position="296"/>
        <end position="366"/>
    </location>
</feature>
<feature type="region of interest" description="Disordered" evidence="10">
    <location>
        <begin position="448"/>
        <end position="484"/>
    </location>
</feature>
<feature type="domain" description="C2H2-type" evidence="11">
    <location>
        <begin position="928"/>
        <end position="955"/>
    </location>
</feature>
<dbReference type="GO" id="GO:0000978">
    <property type="term" value="F:RNA polymerase II cis-regulatory region sequence-specific DNA binding"/>
    <property type="evidence" value="ECO:0007669"/>
    <property type="project" value="TreeGrafter"/>
</dbReference>
<feature type="compositionally biased region" description="Basic residues" evidence="10">
    <location>
        <begin position="320"/>
        <end position="330"/>
    </location>
</feature>
<keyword evidence="5" id="KW-0862">Zinc</keyword>
<dbReference type="PANTHER" id="PTHR24390:SF159">
    <property type="entry name" value="GROWTH FACTOR INDEPENDENT 1 TRANSCRIPTIONAL REPRESSOR"/>
    <property type="match status" value="1"/>
</dbReference>
<evidence type="ECO:0000256" key="2">
    <source>
        <dbReference type="ARBA" id="ARBA00022723"/>
    </source>
</evidence>
<feature type="compositionally biased region" description="Basic residues" evidence="10">
    <location>
        <begin position="867"/>
        <end position="879"/>
    </location>
</feature>
<evidence type="ECO:0000256" key="3">
    <source>
        <dbReference type="ARBA" id="ARBA00022737"/>
    </source>
</evidence>
<keyword evidence="2" id="KW-0479">Metal-binding</keyword>
<evidence type="ECO:0000256" key="8">
    <source>
        <dbReference type="PROSITE-ProRule" id="PRU00042"/>
    </source>
</evidence>
<dbReference type="Gene3D" id="3.30.160.60">
    <property type="entry name" value="Classic Zinc Finger"/>
    <property type="match status" value="6"/>
</dbReference>
<dbReference type="GO" id="GO:0005634">
    <property type="term" value="C:nucleus"/>
    <property type="evidence" value="ECO:0007669"/>
    <property type="project" value="UniProtKB-SubCell"/>
</dbReference>
<evidence type="ECO:0000256" key="6">
    <source>
        <dbReference type="ARBA" id="ARBA00023125"/>
    </source>
</evidence>
<dbReference type="Pfam" id="PF00096">
    <property type="entry name" value="zf-C2H2"/>
    <property type="match status" value="4"/>
</dbReference>
<keyword evidence="9" id="KW-0175">Coiled coil</keyword>
<keyword evidence="7" id="KW-0539">Nucleus</keyword>
<keyword evidence="6" id="KW-0238">DNA-binding</keyword>
<proteinExistence type="predicted"/>
<dbReference type="SMART" id="SM00355">
    <property type="entry name" value="ZnF_C2H2"/>
    <property type="match status" value="7"/>
</dbReference>
<name>A0AA47MEA2_MERPO</name>
<dbReference type="GO" id="GO:0003700">
    <property type="term" value="F:DNA-binding transcription factor activity"/>
    <property type="evidence" value="ECO:0007669"/>
    <property type="project" value="TreeGrafter"/>
</dbReference>
<organism evidence="12 13">
    <name type="scientific">Merluccius polli</name>
    <name type="common">Benguela hake</name>
    <name type="synonym">Merluccius cadenati</name>
    <dbReference type="NCBI Taxonomy" id="89951"/>
    <lineage>
        <taxon>Eukaryota</taxon>
        <taxon>Metazoa</taxon>
        <taxon>Chordata</taxon>
        <taxon>Craniata</taxon>
        <taxon>Vertebrata</taxon>
        <taxon>Euteleostomi</taxon>
        <taxon>Actinopterygii</taxon>
        <taxon>Neopterygii</taxon>
        <taxon>Teleostei</taxon>
        <taxon>Neoteleostei</taxon>
        <taxon>Acanthomorphata</taxon>
        <taxon>Zeiogadaria</taxon>
        <taxon>Gadariae</taxon>
        <taxon>Gadiformes</taxon>
        <taxon>Gadoidei</taxon>
        <taxon>Merlucciidae</taxon>
        <taxon>Merluccius</taxon>
    </lineage>
</organism>
<dbReference type="AlphaFoldDB" id="A0AA47MEA2"/>
<feature type="domain" description="C2H2-type" evidence="11">
    <location>
        <begin position="1097"/>
        <end position="1120"/>
    </location>
</feature>
<dbReference type="PROSITE" id="PS00028">
    <property type="entry name" value="ZINC_FINGER_C2H2_1"/>
    <property type="match status" value="7"/>
</dbReference>
<dbReference type="FunFam" id="3.30.160.60:FF:001325">
    <property type="entry name" value="zinc finger protein 200"/>
    <property type="match status" value="1"/>
</dbReference>
<dbReference type="GO" id="GO:0006357">
    <property type="term" value="P:regulation of transcription by RNA polymerase II"/>
    <property type="evidence" value="ECO:0007669"/>
    <property type="project" value="TreeGrafter"/>
</dbReference>
<protein>
    <submittedName>
        <fullName evidence="12">Zinc finger protein 358</fullName>
    </submittedName>
</protein>
<evidence type="ECO:0000313" key="13">
    <source>
        <dbReference type="Proteomes" id="UP001174136"/>
    </source>
</evidence>
<dbReference type="InterPro" id="IPR036236">
    <property type="entry name" value="Znf_C2H2_sf"/>
</dbReference>
<dbReference type="PANTHER" id="PTHR24390">
    <property type="entry name" value="ZINC FINGER PROTEIN"/>
    <property type="match status" value="1"/>
</dbReference>
<feature type="domain" description="C2H2-type" evidence="11">
    <location>
        <begin position="1041"/>
        <end position="1068"/>
    </location>
</feature>
<keyword evidence="4 8" id="KW-0863">Zinc-finger</keyword>
<dbReference type="GO" id="GO:0008270">
    <property type="term" value="F:zinc ion binding"/>
    <property type="evidence" value="ECO:0007669"/>
    <property type="project" value="UniProtKB-KW"/>
</dbReference>
<dbReference type="InterPro" id="IPR013087">
    <property type="entry name" value="Znf_C2H2_type"/>
</dbReference>
<dbReference type="EMBL" id="JAOPHQ010004578">
    <property type="protein sequence ID" value="KAK0138718.1"/>
    <property type="molecule type" value="Genomic_DNA"/>
</dbReference>
<sequence length="1129" mass="124455">MSGDDFETRYLTAMHGMLQTAAAETRRIFEMVVGELKEEMFRVEQENRELRSKCGHLEERLTRWPQHGGHGADRGPEPGPGTQGTRDTGVQCDLCCNGQRFRNSLPQNMEQEEDDQKRGDLQNQQLCNIYGEGHDGILEPALVHKKVPKDIPDSVTPFEKGQKVDCNKVLMTGNMSCNFERVEEYELESPPRAGQLQKLSQQVLRVDETMANEDNVTMQASVNVEVISEVPIQLSQEVSFSMKDASCDSEVDLAEIGVNFETDSSAQINKRRSLVDGKVQSPSVNLDNITKCSSIISAATPKRGRPPKKASQPEPDTNPRMRRPLRKPRCRVTQVPLQGTMSPPPSSGVPPAKGASNTPSEQVKLGRDSCVPFLAASLTKGRSSEDEELSGLHQVSKEMEETGLPSAAEPLEAPLSELPKSKSIAPRKPSHNPKLQEALRHGEASLPTMTVPAQPQNTAGFTSSNASLAPSLSISPVSPQTTTTDRTWDPSFVVCKMANSLPTLDQSTKGHSVPQLPLGPRNAVVSASTPSAVFTSKTNAASETTHKRSCLQHTLTSISPEVISNDRLGNISKTKFASSQAMTQEKSSNYPDVSTCAEENAAHLNTSSASEGLCVMDCGQKDLPTTLTEVPPSTVASTQSTLAHITESCSVSKTLPLPGHSSTSLNKAFTKGCAVKALKQVSSAAPNPLFNDTVNPHSEITKTMFFAQLSMAPVVHLQEKALPNDLVDCVVTEVTTHNTRSRFRKRRKRLKGPRPSLSSAETTSKPTEVGPKVGDLDTDEYSTDNTKEHVEKLDAVSAKYNANKKCRLSQERASPKESVSPVNNTSTRTIIKTEAVWTPPILETSKLLKNDNCFGRIPTKWTARSAAPKRRTGTQKRRPPSTASLSCSNGGPSALRTVRYSHRGTSRPTPVQPPSEPFSVIGERLLRNQCEQCGRVLSSTAALQRHVAVHSGQRPFSCTLCSQGFPDSKALSRHGRVHHNGKIFICPQCNEGFAYRFGLTKHLQTVHSRIKPFVCQICHKGYFRRKDVEAHIRVHTEARQFPCSLCDKRFNRRVELNVHLRDHSRDKRHRCPYCGKEFLDYNNLKRHKYTHTGERPYSCPHCTKSFVQSGHLKKHLRNVHKVDVYVDSQ</sequence>
<feature type="region of interest" description="Disordered" evidence="10">
    <location>
        <begin position="380"/>
        <end position="434"/>
    </location>
</feature>
<evidence type="ECO:0000313" key="12">
    <source>
        <dbReference type="EMBL" id="KAK0138718.1"/>
    </source>
</evidence>
<evidence type="ECO:0000259" key="11">
    <source>
        <dbReference type="PROSITE" id="PS50157"/>
    </source>
</evidence>
<dbReference type="SUPFAM" id="SSF57667">
    <property type="entry name" value="beta-beta-alpha zinc fingers"/>
    <property type="match status" value="4"/>
</dbReference>
<feature type="compositionally biased region" description="Polar residues" evidence="10">
    <location>
        <begin position="881"/>
        <end position="891"/>
    </location>
</feature>
<evidence type="ECO:0000256" key="5">
    <source>
        <dbReference type="ARBA" id="ARBA00022833"/>
    </source>
</evidence>
<evidence type="ECO:0000256" key="1">
    <source>
        <dbReference type="ARBA" id="ARBA00004123"/>
    </source>
</evidence>
<feature type="region of interest" description="Disordered" evidence="10">
    <location>
        <begin position="860"/>
        <end position="893"/>
    </location>
</feature>
<comment type="caution">
    <text evidence="12">The sequence shown here is derived from an EMBL/GenBank/DDBJ whole genome shotgun (WGS) entry which is preliminary data.</text>
</comment>
<evidence type="ECO:0000256" key="9">
    <source>
        <dbReference type="SAM" id="Coils"/>
    </source>
</evidence>
<feature type="domain" description="C2H2-type" evidence="11">
    <location>
        <begin position="1069"/>
        <end position="1096"/>
    </location>
</feature>
<evidence type="ECO:0000256" key="7">
    <source>
        <dbReference type="ARBA" id="ARBA00023242"/>
    </source>
</evidence>
<feature type="domain" description="C2H2-type" evidence="11">
    <location>
        <begin position="1013"/>
        <end position="1040"/>
    </location>
</feature>
<accession>A0AA47MEA2</accession>
<evidence type="ECO:0000256" key="10">
    <source>
        <dbReference type="SAM" id="MobiDB-lite"/>
    </source>
</evidence>
<feature type="domain" description="C2H2-type" evidence="11">
    <location>
        <begin position="984"/>
        <end position="1012"/>
    </location>
</feature>
<reference evidence="12" key="1">
    <citation type="journal article" date="2023" name="Front. Mar. Sci.">
        <title>A new Merluccius polli reference genome to investigate the effects of global change in West African waters.</title>
        <authorList>
            <person name="Mateo J.L."/>
            <person name="Blanco-Fernandez C."/>
            <person name="Garcia-Vazquez E."/>
            <person name="Machado-Schiaffino G."/>
        </authorList>
    </citation>
    <scope>NUCLEOTIDE SEQUENCE</scope>
    <source>
        <strain evidence="12">C29</strain>
        <tissue evidence="12">Fin</tissue>
    </source>
</reference>
<feature type="domain" description="C2H2-type" evidence="11">
    <location>
        <begin position="956"/>
        <end position="983"/>
    </location>
</feature>
<feature type="compositionally biased region" description="Basic residues" evidence="10">
    <location>
        <begin position="739"/>
        <end position="752"/>
    </location>
</feature>
<keyword evidence="3" id="KW-0677">Repeat</keyword>
<dbReference type="FunFam" id="3.30.160.60:FF:002343">
    <property type="entry name" value="Zinc finger protein 33A"/>
    <property type="match status" value="1"/>
</dbReference>
<feature type="region of interest" description="Disordered" evidence="10">
    <location>
        <begin position="738"/>
        <end position="786"/>
    </location>
</feature>
<comment type="subcellular location">
    <subcellularLocation>
        <location evidence="1">Nucleus</location>
    </subcellularLocation>
</comment>
<evidence type="ECO:0000256" key="4">
    <source>
        <dbReference type="ARBA" id="ARBA00022771"/>
    </source>
</evidence>
<dbReference type="PROSITE" id="PS50157">
    <property type="entry name" value="ZINC_FINGER_C2H2_2"/>
    <property type="match status" value="7"/>
</dbReference>
<feature type="region of interest" description="Disordered" evidence="10">
    <location>
        <begin position="61"/>
        <end position="87"/>
    </location>
</feature>
<gene>
    <name evidence="12" type="primary">ZNF358</name>
    <name evidence="12" type="ORF">N1851_024726</name>
</gene>